<evidence type="ECO:0000256" key="2">
    <source>
        <dbReference type="ARBA" id="ARBA00004514"/>
    </source>
</evidence>
<gene>
    <name evidence="16" type="ORF">P5673_003061</name>
</gene>
<evidence type="ECO:0000259" key="15">
    <source>
        <dbReference type="PROSITE" id="PS51746"/>
    </source>
</evidence>
<dbReference type="FunFam" id="3.60.40.10:FF:000014">
    <property type="entry name" value="TGF-beta-activated kinase 1 and MAP3K7-binding protein 1-like"/>
    <property type="match status" value="1"/>
</dbReference>
<evidence type="ECO:0000256" key="9">
    <source>
        <dbReference type="ARBA" id="ARBA00057862"/>
    </source>
</evidence>
<evidence type="ECO:0000256" key="8">
    <source>
        <dbReference type="ARBA" id="ARBA00023180"/>
    </source>
</evidence>
<dbReference type="GO" id="GO:0004722">
    <property type="term" value="F:protein serine/threonine phosphatase activity"/>
    <property type="evidence" value="ECO:0007669"/>
    <property type="project" value="InterPro"/>
</dbReference>
<keyword evidence="16" id="KW-0418">Kinase</keyword>
<evidence type="ECO:0000256" key="5">
    <source>
        <dbReference type="ARBA" id="ARBA00022824"/>
    </source>
</evidence>
<keyword evidence="8" id="KW-0325">Glycoprotein</keyword>
<feature type="compositionally biased region" description="Basic and acidic residues" evidence="14">
    <location>
        <begin position="492"/>
        <end position="502"/>
    </location>
</feature>
<dbReference type="EMBL" id="JARQWQ010000005">
    <property type="protein sequence ID" value="KAK2571687.1"/>
    <property type="molecule type" value="Genomic_DNA"/>
</dbReference>
<feature type="compositionally biased region" description="Low complexity" evidence="14">
    <location>
        <begin position="446"/>
        <end position="465"/>
    </location>
</feature>
<dbReference type="InterPro" id="IPR001932">
    <property type="entry name" value="PPM-type_phosphatase-like_dom"/>
</dbReference>
<dbReference type="InterPro" id="IPR015655">
    <property type="entry name" value="PP2C"/>
</dbReference>
<dbReference type="GO" id="GO:0005829">
    <property type="term" value="C:cytosol"/>
    <property type="evidence" value="ECO:0007669"/>
    <property type="project" value="UniProtKB-SubCell"/>
</dbReference>
<keyword evidence="16" id="KW-0808">Transferase</keyword>
<protein>
    <recommendedName>
        <fullName evidence="11">TGF-beta-activated kinase 1 and MAP3K7-binding protein 1</fullName>
    </recommendedName>
    <alternativeName>
        <fullName evidence="12">Mitogen-activated protein kinase kinase kinase 7-interacting protein 1</fullName>
    </alternativeName>
    <alternativeName>
        <fullName evidence="13">TGF-beta-activated kinase 1-binding protein 1</fullName>
    </alternativeName>
</protein>
<name>A0AAD9R208_ACRCE</name>
<comment type="caution">
    <text evidence="16">The sequence shown here is derived from an EMBL/GenBank/DDBJ whole genome shotgun (WGS) entry which is preliminary data.</text>
</comment>
<evidence type="ECO:0000256" key="14">
    <source>
        <dbReference type="SAM" id="MobiDB-lite"/>
    </source>
</evidence>
<comment type="subcellular location">
    <subcellularLocation>
        <location evidence="2">Cytoplasm</location>
        <location evidence="2">Cytosol</location>
    </subcellularLocation>
    <subcellularLocation>
        <location evidence="1">Endoplasmic reticulum membrane</location>
        <topology evidence="1">Peripheral membrane protein</topology>
        <orientation evidence="1">Cytoplasmic side</orientation>
    </subcellularLocation>
</comment>
<sequence>MAAKRSSTISQSPTENWTDDLPVCKLSGVGFLTNQRYREDGGRREEHEFEDRSFHFNVDDTYLYGVFDGHDGTRASDFTVQRLPAELLLGQLTARMSDTEIKTAIRQAFIAVEKGFFQSLDDALAEKTELQLQMPEGLSSYEAYQKFPDVVNRIQALQDEISGGTTAVLALIFQKKLFVANVGDSRALLCRETVEGSVSVEQLSVDHVANNNEELNRLANLGLDIQQILRNRRIGNQENTRSIGDYGVKGGYKDFDILSVATGEPVIAEPFVYGGIPINESFYALVLMSDGVYRSIEEAACRELDSNAEVVRIILDELYSQNNLNGIAQAVVDRIGRAHLDTYMNQMSKCQRRDDMTLLIRIFKEDIANNMKSPRATGRQTMPGMPPISPGVLPVSVPYNPANSISGNAPSLYIPQGSQPKETSVHTPSPTTSTPTNAPLPLFTISSSQSETQSSASSASQSPSTMYAVAPAALRGPDESDTGVQDDNNAEGESRKDGEVDRVQPYVDFGPFYRQVELHGEEYVYGWDKSAVDAAT</sequence>
<dbReference type="Proteomes" id="UP001249851">
    <property type="component" value="Unassembled WGS sequence"/>
</dbReference>
<evidence type="ECO:0000256" key="3">
    <source>
        <dbReference type="ARBA" id="ARBA00022490"/>
    </source>
</evidence>
<keyword evidence="17" id="KW-1185">Reference proteome</keyword>
<feature type="domain" description="PPM-type phosphatase" evidence="15">
    <location>
        <begin position="28"/>
        <end position="363"/>
    </location>
</feature>
<evidence type="ECO:0000256" key="11">
    <source>
        <dbReference type="ARBA" id="ARBA00074232"/>
    </source>
</evidence>
<evidence type="ECO:0000313" key="17">
    <source>
        <dbReference type="Proteomes" id="UP001249851"/>
    </source>
</evidence>
<evidence type="ECO:0000256" key="10">
    <source>
        <dbReference type="ARBA" id="ARBA00062935"/>
    </source>
</evidence>
<evidence type="ECO:0000256" key="7">
    <source>
        <dbReference type="ARBA" id="ARBA00023136"/>
    </source>
</evidence>
<dbReference type="Pfam" id="PF00481">
    <property type="entry name" value="PP2C"/>
    <property type="match status" value="1"/>
</dbReference>
<evidence type="ECO:0000256" key="6">
    <source>
        <dbReference type="ARBA" id="ARBA00022843"/>
    </source>
</evidence>
<dbReference type="Gene3D" id="3.60.40.10">
    <property type="entry name" value="PPM-type phosphatase domain"/>
    <property type="match status" value="1"/>
</dbReference>
<accession>A0AAD9R208</accession>
<dbReference type="AlphaFoldDB" id="A0AAD9R208"/>
<organism evidence="16 17">
    <name type="scientific">Acropora cervicornis</name>
    <name type="common">Staghorn coral</name>
    <dbReference type="NCBI Taxonomy" id="6130"/>
    <lineage>
        <taxon>Eukaryota</taxon>
        <taxon>Metazoa</taxon>
        <taxon>Cnidaria</taxon>
        <taxon>Anthozoa</taxon>
        <taxon>Hexacorallia</taxon>
        <taxon>Scleractinia</taxon>
        <taxon>Astrocoeniina</taxon>
        <taxon>Acroporidae</taxon>
        <taxon>Acropora</taxon>
    </lineage>
</organism>
<dbReference type="GO" id="GO:0005789">
    <property type="term" value="C:endoplasmic reticulum membrane"/>
    <property type="evidence" value="ECO:0007669"/>
    <property type="project" value="UniProtKB-SubCell"/>
</dbReference>
<feature type="region of interest" description="Disordered" evidence="14">
    <location>
        <begin position="408"/>
        <end position="503"/>
    </location>
</feature>
<feature type="compositionally biased region" description="Low complexity" evidence="14">
    <location>
        <begin position="425"/>
        <end position="436"/>
    </location>
</feature>
<dbReference type="GO" id="GO:0016301">
    <property type="term" value="F:kinase activity"/>
    <property type="evidence" value="ECO:0007669"/>
    <property type="project" value="UniProtKB-KW"/>
</dbReference>
<keyword evidence="3" id="KW-0963">Cytoplasm</keyword>
<evidence type="ECO:0000313" key="16">
    <source>
        <dbReference type="EMBL" id="KAK2571687.1"/>
    </source>
</evidence>
<dbReference type="PROSITE" id="PS51746">
    <property type="entry name" value="PPM_2"/>
    <property type="match status" value="1"/>
</dbReference>
<dbReference type="GO" id="GO:0008047">
    <property type="term" value="F:enzyme activator activity"/>
    <property type="evidence" value="ECO:0007669"/>
    <property type="project" value="UniProtKB-ARBA"/>
</dbReference>
<evidence type="ECO:0000256" key="13">
    <source>
        <dbReference type="ARBA" id="ARBA00080658"/>
    </source>
</evidence>
<dbReference type="SMART" id="SM00332">
    <property type="entry name" value="PP2Cc"/>
    <property type="match status" value="1"/>
</dbReference>
<dbReference type="GO" id="GO:1902533">
    <property type="term" value="P:positive regulation of intracellular signal transduction"/>
    <property type="evidence" value="ECO:0007669"/>
    <property type="project" value="UniProtKB-ARBA"/>
</dbReference>
<evidence type="ECO:0000256" key="1">
    <source>
        <dbReference type="ARBA" id="ARBA00004397"/>
    </source>
</evidence>
<dbReference type="CDD" id="cd00143">
    <property type="entry name" value="PP2Cc"/>
    <property type="match status" value="1"/>
</dbReference>
<keyword evidence="7" id="KW-0472">Membrane</keyword>
<reference evidence="16" key="2">
    <citation type="journal article" date="2023" name="Science">
        <title>Genomic signatures of disease resistance in endangered staghorn corals.</title>
        <authorList>
            <person name="Vollmer S.V."/>
            <person name="Selwyn J.D."/>
            <person name="Despard B.A."/>
            <person name="Roesel C.L."/>
        </authorList>
    </citation>
    <scope>NUCLEOTIDE SEQUENCE</scope>
    <source>
        <strain evidence="16">K2</strain>
    </source>
</reference>
<reference evidence="16" key="1">
    <citation type="journal article" date="2023" name="G3 (Bethesda)">
        <title>Whole genome assembly and annotation of the endangered Caribbean coral Acropora cervicornis.</title>
        <authorList>
            <person name="Selwyn J.D."/>
            <person name="Vollmer S.V."/>
        </authorList>
    </citation>
    <scope>NUCLEOTIDE SEQUENCE</scope>
    <source>
        <strain evidence="16">K2</strain>
    </source>
</reference>
<dbReference type="PANTHER" id="PTHR13832">
    <property type="entry name" value="PROTEIN PHOSPHATASE 2C"/>
    <property type="match status" value="1"/>
</dbReference>
<comment type="subunit">
    <text evidence="10">Interacts with XIAP and BIRC7. Interacts with TRAF6 and MAP3K7; during IL-1 signaling. Identified in the TRIKA2 complex composed of MAP3K7, TAB1 and TAB2. Interacts with TRAF6 and MAPK14; these interactions allow MAPK14 autophosphorylation. Interacts with STING1; interaction takes place following cGAMP activation and promotes TAB1 recruitment to the endoplasmic reticulum, triggering MAP3K7/TAK1 activation and STING1 phosphorylation.</text>
</comment>
<evidence type="ECO:0000256" key="12">
    <source>
        <dbReference type="ARBA" id="ARBA00080486"/>
    </source>
</evidence>
<keyword evidence="6" id="KW-0832">Ubl conjugation</keyword>
<keyword evidence="4" id="KW-0597">Phosphoprotein</keyword>
<dbReference type="GO" id="GO:0007165">
    <property type="term" value="P:signal transduction"/>
    <property type="evidence" value="ECO:0007669"/>
    <property type="project" value="UniProtKB-ARBA"/>
</dbReference>
<comment type="function">
    <text evidence="9">Key adapter protein that plays an essential role in JNK and NF-kappa-B activation and proinflammatory cytokines production in response to stimulation with TLRs and cytokines. Mechanistically, associates with the catalytic domain of MAP3K7/TAK1 to trigger MAP3K7/TAK1 autophosphorylation leading to its full activation. Similarly, associates with MAPK14 and triggers its autophosphorylation and subsequent activation. In turn, MAPK14 phosphorylates TAB1 and inhibits MAP3K7/TAK1 activation in a feedback control mechanism. Also plays a role in recruiting MAPK14 to the TAK1 complex for the phosphorylation of the TAB2 and TAB3 regulatory subunits.</text>
</comment>
<dbReference type="InterPro" id="IPR036457">
    <property type="entry name" value="PPM-type-like_dom_sf"/>
</dbReference>
<proteinExistence type="predicted"/>
<evidence type="ECO:0000256" key="4">
    <source>
        <dbReference type="ARBA" id="ARBA00022553"/>
    </source>
</evidence>
<dbReference type="SUPFAM" id="SSF81606">
    <property type="entry name" value="PP2C-like"/>
    <property type="match status" value="1"/>
</dbReference>
<dbReference type="PANTHER" id="PTHR13832:SF533">
    <property type="entry name" value="TGF-BETA-ACTIVATED KINASE 1 AND MAP3K7-BINDING PROTEIN 1"/>
    <property type="match status" value="1"/>
</dbReference>
<keyword evidence="5" id="KW-0256">Endoplasmic reticulum</keyword>